<dbReference type="PROSITE" id="PS50178">
    <property type="entry name" value="ZF_FYVE"/>
    <property type="match status" value="1"/>
</dbReference>
<keyword evidence="3 5" id="KW-0863">Zinc-finger</keyword>
<dbReference type="CDD" id="cd15731">
    <property type="entry name" value="FYVE_LST2"/>
    <property type="match status" value="1"/>
</dbReference>
<evidence type="ECO:0000256" key="3">
    <source>
        <dbReference type="ARBA" id="ARBA00022771"/>
    </source>
</evidence>
<dbReference type="AlphaFoldDB" id="A0AA97KUU0"/>
<evidence type="ECO:0000256" key="4">
    <source>
        <dbReference type="ARBA" id="ARBA00022833"/>
    </source>
</evidence>
<dbReference type="Proteomes" id="UP001190640">
    <property type="component" value="Chromosome 4"/>
</dbReference>
<dbReference type="GO" id="GO:0008270">
    <property type="term" value="F:zinc ion binding"/>
    <property type="evidence" value="ECO:0007669"/>
    <property type="project" value="UniProtKB-KW"/>
</dbReference>
<dbReference type="KEGG" id="emc:129326966"/>
<comment type="similarity">
    <text evidence="1">Belongs to the lst-2 family.</text>
</comment>
<keyword evidence="4" id="KW-0862">Zinc</keyword>
<dbReference type="PANTHER" id="PTHR46465">
    <property type="entry name" value="LATERAL SIGNALING TARGET PROTEIN 2 HOMOLOG"/>
    <property type="match status" value="1"/>
</dbReference>
<keyword evidence="2" id="KW-0479">Metal-binding</keyword>
<organism evidence="7 8">
    <name type="scientific">Eublepharis macularius</name>
    <name type="common">Leopard gecko</name>
    <name type="synonym">Cyrtodactylus macularius</name>
    <dbReference type="NCBI Taxonomy" id="481883"/>
    <lineage>
        <taxon>Eukaryota</taxon>
        <taxon>Metazoa</taxon>
        <taxon>Chordata</taxon>
        <taxon>Craniata</taxon>
        <taxon>Vertebrata</taxon>
        <taxon>Euteleostomi</taxon>
        <taxon>Lepidosauria</taxon>
        <taxon>Squamata</taxon>
        <taxon>Bifurcata</taxon>
        <taxon>Gekkota</taxon>
        <taxon>Eublepharidae</taxon>
        <taxon>Eublepharinae</taxon>
        <taxon>Eublepharis</taxon>
    </lineage>
</organism>
<dbReference type="InterPro" id="IPR013083">
    <property type="entry name" value="Znf_RING/FYVE/PHD"/>
</dbReference>
<dbReference type="PANTHER" id="PTHR46465:SF4">
    <property type="entry name" value="FYVE-TYPE DOMAIN-CONTAINING PROTEIN"/>
    <property type="match status" value="1"/>
</dbReference>
<accession>A0AA97KUU0</accession>
<evidence type="ECO:0000259" key="6">
    <source>
        <dbReference type="PROSITE" id="PS50178"/>
    </source>
</evidence>
<sequence>MICYFAYASERAANEIDAPFESLYRSDPRLLSQFFYADERVTRVVTEINCLDVETDPQQYLVLLNQLHHSQAELLAIIEQIMDECIPKNRHGRDYVVKFPEDLLVDNLRNHMLFAAECLMARTYIDVDEADGIRLRPLAKDLLCSLELVRTVLREQSLSQHGPYSEPVRRALIRFDILFADFELSYVSSLVSVKSPEEIYRQQEIVVLFCETVARALKLGYLTQEMIDGYEPQLMFTIPRLAIISGLLIYPDGPLNLERKPEDISRVFSPFYVLLRKIRDLLLVLSKEELYMLEKRVLNESATDSQASCEVDSADFGNSVVRHACLSVARHPGQESKNTQIGAIADVSQHSRWLELRAHYSNTEDMIHTLFVCISGVADQLQTNFASDLRTILKTVFEIATSRTEELEVTDTGQMGVCVAPAVPHLADCALCSSGRQGHGREDALEPPDWVPDSTCSHCMACRAPFTFLRRRHHCRSCGKIFCSHCSSHLAPLPHFRQLKPVRICTHCYTTHIPSTHKDASCL</sequence>
<evidence type="ECO:0000256" key="5">
    <source>
        <dbReference type="PROSITE-ProRule" id="PRU00091"/>
    </source>
</evidence>
<dbReference type="InterPro" id="IPR017455">
    <property type="entry name" value="Znf_FYVE-rel"/>
</dbReference>
<evidence type="ECO:0000313" key="7">
    <source>
        <dbReference type="Proteomes" id="UP001190640"/>
    </source>
</evidence>
<gene>
    <name evidence="8" type="primary">LOC129326966</name>
</gene>
<dbReference type="RefSeq" id="XP_054831286.1">
    <property type="nucleotide sequence ID" value="XM_054975311.1"/>
</dbReference>
<proteinExistence type="inferred from homology"/>
<keyword evidence="7" id="KW-1185">Reference proteome</keyword>
<evidence type="ECO:0000256" key="1">
    <source>
        <dbReference type="ARBA" id="ARBA00008755"/>
    </source>
</evidence>
<dbReference type="Pfam" id="PF01363">
    <property type="entry name" value="FYVE"/>
    <property type="match status" value="1"/>
</dbReference>
<dbReference type="InterPro" id="IPR043269">
    <property type="entry name" value="FYVE_LST2"/>
</dbReference>
<dbReference type="Gene3D" id="3.30.40.10">
    <property type="entry name" value="Zinc/RING finger domain, C3HC4 (zinc finger)"/>
    <property type="match status" value="1"/>
</dbReference>
<dbReference type="GeneID" id="129326966"/>
<name>A0AA97KUU0_EUBMA</name>
<dbReference type="InterPro" id="IPR000306">
    <property type="entry name" value="Znf_FYVE"/>
</dbReference>
<dbReference type="GO" id="GO:0031901">
    <property type="term" value="C:early endosome membrane"/>
    <property type="evidence" value="ECO:0007669"/>
    <property type="project" value="TreeGrafter"/>
</dbReference>
<evidence type="ECO:0000313" key="8">
    <source>
        <dbReference type="RefSeq" id="XP_054831286.1"/>
    </source>
</evidence>
<dbReference type="SUPFAM" id="SSF57903">
    <property type="entry name" value="FYVE/PHD zinc finger"/>
    <property type="match status" value="1"/>
</dbReference>
<evidence type="ECO:0000256" key="2">
    <source>
        <dbReference type="ARBA" id="ARBA00022723"/>
    </source>
</evidence>
<feature type="domain" description="FYVE-type" evidence="6">
    <location>
        <begin position="453"/>
        <end position="513"/>
    </location>
</feature>
<dbReference type="InterPro" id="IPR011011">
    <property type="entry name" value="Znf_FYVE_PHD"/>
</dbReference>
<reference evidence="8" key="1">
    <citation type="submission" date="2025-08" db="UniProtKB">
        <authorList>
            <consortium name="RefSeq"/>
        </authorList>
    </citation>
    <scope>IDENTIFICATION</scope>
    <source>
        <tissue evidence="8">Blood</tissue>
    </source>
</reference>
<protein>
    <submittedName>
        <fullName evidence="8">Lateral signaling target protein 2 homolog</fullName>
    </submittedName>
</protein>
<dbReference type="InterPro" id="IPR051118">
    <property type="entry name" value="LST-2"/>
</dbReference>
<dbReference type="SMART" id="SM00064">
    <property type="entry name" value="FYVE"/>
    <property type="match status" value="1"/>
</dbReference>